<dbReference type="InterPro" id="IPR023804">
    <property type="entry name" value="DUF3792_TM"/>
</dbReference>
<dbReference type="Pfam" id="PF12670">
    <property type="entry name" value="DUF3792"/>
    <property type="match status" value="1"/>
</dbReference>
<keyword evidence="1" id="KW-1133">Transmembrane helix</keyword>
<feature type="transmembrane region" description="Helical" evidence="1">
    <location>
        <begin position="70"/>
        <end position="92"/>
    </location>
</feature>
<evidence type="ECO:0000313" key="3">
    <source>
        <dbReference type="Proteomes" id="UP000183952"/>
    </source>
</evidence>
<name>A0A1M6P8F9_9CLOT</name>
<keyword evidence="1" id="KW-0472">Membrane</keyword>
<feature type="transmembrane region" description="Helical" evidence="1">
    <location>
        <begin position="13"/>
        <end position="31"/>
    </location>
</feature>
<dbReference type="RefSeq" id="WP_072903592.1">
    <property type="nucleotide sequence ID" value="NZ_FRAD01000012.1"/>
</dbReference>
<evidence type="ECO:0000313" key="2">
    <source>
        <dbReference type="EMBL" id="SHK04257.1"/>
    </source>
</evidence>
<keyword evidence="3" id="KW-1185">Reference proteome</keyword>
<protein>
    <submittedName>
        <fullName evidence="2">Putative membrane protein, TIGR04086 family</fullName>
    </submittedName>
</protein>
<dbReference type="EMBL" id="FRAD01000012">
    <property type="protein sequence ID" value="SHK04257.1"/>
    <property type="molecule type" value="Genomic_DNA"/>
</dbReference>
<dbReference type="OrthoDB" id="2086722at2"/>
<feature type="transmembrane region" description="Helical" evidence="1">
    <location>
        <begin position="104"/>
        <end position="122"/>
    </location>
</feature>
<dbReference type="NCBIfam" id="TIGR04086">
    <property type="entry name" value="TIGR04086_membr"/>
    <property type="match status" value="1"/>
</dbReference>
<dbReference type="AlphaFoldDB" id="A0A1M6P8F9"/>
<proteinExistence type="predicted"/>
<organism evidence="2 3">
    <name type="scientific">Hathewaya proteolytica DSM 3090</name>
    <dbReference type="NCBI Taxonomy" id="1121331"/>
    <lineage>
        <taxon>Bacteria</taxon>
        <taxon>Bacillati</taxon>
        <taxon>Bacillota</taxon>
        <taxon>Clostridia</taxon>
        <taxon>Eubacteriales</taxon>
        <taxon>Clostridiaceae</taxon>
        <taxon>Hathewaya</taxon>
    </lineage>
</organism>
<feature type="transmembrane region" description="Helical" evidence="1">
    <location>
        <begin position="43"/>
        <end position="64"/>
    </location>
</feature>
<keyword evidence="1" id="KW-0812">Transmembrane</keyword>
<evidence type="ECO:0000256" key="1">
    <source>
        <dbReference type="SAM" id="Phobius"/>
    </source>
</evidence>
<reference evidence="2 3" key="1">
    <citation type="submission" date="2016-11" db="EMBL/GenBank/DDBJ databases">
        <authorList>
            <person name="Jaros S."/>
            <person name="Januszkiewicz K."/>
            <person name="Wedrychowicz H."/>
        </authorList>
    </citation>
    <scope>NUCLEOTIDE SEQUENCE [LARGE SCALE GENOMIC DNA]</scope>
    <source>
        <strain evidence="2 3">DSM 3090</strain>
    </source>
</reference>
<accession>A0A1M6P8F9</accession>
<sequence length="124" mass="13434">MQLKVKISCVSQGFLRAVIFTIICLMAYTLIATFGKVAISDKTYGIIFMAITLVSVLLGAGYASRKAGENGWLIGMIVGFTYIVFIYVVSMVSMGKFSFSMSDLMRILLCVFAGTLSGMLGINI</sequence>
<dbReference type="STRING" id="1121331.SAMN02745248_01632"/>
<gene>
    <name evidence="2" type="ORF">SAMN02745248_01632</name>
</gene>
<dbReference type="Proteomes" id="UP000183952">
    <property type="component" value="Unassembled WGS sequence"/>
</dbReference>